<dbReference type="RefSeq" id="WP_183589974.1">
    <property type="nucleotide sequence ID" value="NZ_JACHCA010000025.1"/>
</dbReference>
<sequence>MTCLLFSRMGIAAHVQGYFAGSYRVTAAGDILFPYGDDSEVYSPSGHTCPETEALWIYGCELSQAKEIVLGWCAMEIIAFLNQRQGRFTALHTTCFIATGIHITEKKQIWIKDNLKGKKIHLLYPGTLIGAMIDIRVACLVANITLEVSFQDNLIHVVYQGVIFTITPERLSLHVLKKILRVKITARTWKQGRQITFLEQQKQINRGKRIRSVKNQGAPISRNSFTF</sequence>
<dbReference type="EMBL" id="JACHCA010000025">
    <property type="protein sequence ID" value="MBB6131500.1"/>
    <property type="molecule type" value="Genomic_DNA"/>
</dbReference>
<comment type="caution">
    <text evidence="1">The sequence shown here is derived from an EMBL/GenBank/DDBJ whole genome shotgun (WGS) entry which is preliminary data.</text>
</comment>
<reference evidence="1 2" key="1">
    <citation type="submission" date="2020-08" db="EMBL/GenBank/DDBJ databases">
        <title>Genomic Encyclopedia of Type Strains, Phase IV (KMG-V): Genome sequencing to study the core and pangenomes of soil and plant-associated prokaryotes.</title>
        <authorList>
            <person name="Whitman W."/>
        </authorList>
    </citation>
    <scope>NUCLEOTIDE SEQUENCE [LARGE SCALE GENOMIC DNA]</scope>
    <source>
        <strain evidence="1 2">MP601</strain>
    </source>
</reference>
<evidence type="ECO:0000313" key="2">
    <source>
        <dbReference type="Proteomes" id="UP000548326"/>
    </source>
</evidence>
<protein>
    <submittedName>
        <fullName evidence="1">Uncharacterized protein</fullName>
    </submittedName>
</protein>
<organism evidence="1 2">
    <name type="scientific">Mucilaginibacter lappiensis</name>
    <dbReference type="NCBI Taxonomy" id="354630"/>
    <lineage>
        <taxon>Bacteria</taxon>
        <taxon>Pseudomonadati</taxon>
        <taxon>Bacteroidota</taxon>
        <taxon>Sphingobacteriia</taxon>
        <taxon>Sphingobacteriales</taxon>
        <taxon>Sphingobacteriaceae</taxon>
        <taxon>Mucilaginibacter</taxon>
    </lineage>
</organism>
<dbReference type="Proteomes" id="UP000548326">
    <property type="component" value="Unassembled WGS sequence"/>
</dbReference>
<accession>A0A841JKH2</accession>
<name>A0A841JKH2_9SPHI</name>
<gene>
    <name evidence="1" type="ORF">HDF22_005651</name>
</gene>
<proteinExistence type="predicted"/>
<dbReference type="AlphaFoldDB" id="A0A841JKH2"/>
<evidence type="ECO:0000313" key="1">
    <source>
        <dbReference type="EMBL" id="MBB6131500.1"/>
    </source>
</evidence>